<dbReference type="Gene3D" id="1.10.10.60">
    <property type="entry name" value="Homeodomain-like"/>
    <property type="match status" value="1"/>
</dbReference>
<dbReference type="InParanoid" id="A0A0C3CDZ8"/>
<dbReference type="EMBL" id="KN832882">
    <property type="protein sequence ID" value="KIM97113.1"/>
    <property type="molecule type" value="Genomic_DNA"/>
</dbReference>
<evidence type="ECO:0000313" key="1">
    <source>
        <dbReference type="EMBL" id="KIM97113.1"/>
    </source>
</evidence>
<evidence type="ECO:0000313" key="2">
    <source>
        <dbReference type="Proteomes" id="UP000054321"/>
    </source>
</evidence>
<keyword evidence="2" id="KW-1185">Reference proteome</keyword>
<protein>
    <submittedName>
        <fullName evidence="1">Uncharacterized protein</fullName>
    </submittedName>
</protein>
<gene>
    <name evidence="1" type="ORF">OIDMADRAFT_20442</name>
</gene>
<organism evidence="1 2">
    <name type="scientific">Oidiodendron maius (strain Zn)</name>
    <dbReference type="NCBI Taxonomy" id="913774"/>
    <lineage>
        <taxon>Eukaryota</taxon>
        <taxon>Fungi</taxon>
        <taxon>Dikarya</taxon>
        <taxon>Ascomycota</taxon>
        <taxon>Pezizomycotina</taxon>
        <taxon>Leotiomycetes</taxon>
        <taxon>Leotiomycetes incertae sedis</taxon>
        <taxon>Myxotrichaceae</taxon>
        <taxon>Oidiodendron</taxon>
    </lineage>
</organism>
<dbReference type="Proteomes" id="UP000054321">
    <property type="component" value="Unassembled WGS sequence"/>
</dbReference>
<proteinExistence type="predicted"/>
<name>A0A0C3CDZ8_OIDMZ</name>
<sequence length="105" mass="11967">MPVLSTLRTPLRSLDTNIRTRGPELSPFDRGQILGARKAGLLVREIEVELNLLRGAIRHTIESNGLRSNGVSLPRQGCPLVYTERDCRSILRNLRIYLKLTFEQR</sequence>
<dbReference type="HOGENOM" id="CLU_2237339_0_0_1"/>
<dbReference type="OrthoDB" id="3548492at2759"/>
<reference evidence="1 2" key="1">
    <citation type="submission" date="2014-04" db="EMBL/GenBank/DDBJ databases">
        <authorList>
            <consortium name="DOE Joint Genome Institute"/>
            <person name="Kuo A."/>
            <person name="Martino E."/>
            <person name="Perotto S."/>
            <person name="Kohler A."/>
            <person name="Nagy L.G."/>
            <person name="Floudas D."/>
            <person name="Copeland A."/>
            <person name="Barry K.W."/>
            <person name="Cichocki N."/>
            <person name="Veneault-Fourrey C."/>
            <person name="LaButti K."/>
            <person name="Lindquist E.A."/>
            <person name="Lipzen A."/>
            <person name="Lundell T."/>
            <person name="Morin E."/>
            <person name="Murat C."/>
            <person name="Sun H."/>
            <person name="Tunlid A."/>
            <person name="Henrissat B."/>
            <person name="Grigoriev I.V."/>
            <person name="Hibbett D.S."/>
            <person name="Martin F."/>
            <person name="Nordberg H.P."/>
            <person name="Cantor M.N."/>
            <person name="Hua S.X."/>
        </authorList>
    </citation>
    <scope>NUCLEOTIDE SEQUENCE [LARGE SCALE GENOMIC DNA]</scope>
    <source>
        <strain evidence="1 2">Zn</strain>
    </source>
</reference>
<dbReference type="AlphaFoldDB" id="A0A0C3CDZ8"/>
<accession>A0A0C3CDZ8</accession>
<reference evidence="2" key="2">
    <citation type="submission" date="2015-01" db="EMBL/GenBank/DDBJ databases">
        <title>Evolutionary Origins and Diversification of the Mycorrhizal Mutualists.</title>
        <authorList>
            <consortium name="DOE Joint Genome Institute"/>
            <consortium name="Mycorrhizal Genomics Consortium"/>
            <person name="Kohler A."/>
            <person name="Kuo A."/>
            <person name="Nagy L.G."/>
            <person name="Floudas D."/>
            <person name="Copeland A."/>
            <person name="Barry K.W."/>
            <person name="Cichocki N."/>
            <person name="Veneault-Fourrey C."/>
            <person name="LaButti K."/>
            <person name="Lindquist E.A."/>
            <person name="Lipzen A."/>
            <person name="Lundell T."/>
            <person name="Morin E."/>
            <person name="Murat C."/>
            <person name="Riley R."/>
            <person name="Ohm R."/>
            <person name="Sun H."/>
            <person name="Tunlid A."/>
            <person name="Henrissat B."/>
            <person name="Grigoriev I.V."/>
            <person name="Hibbett D.S."/>
            <person name="Martin F."/>
        </authorList>
    </citation>
    <scope>NUCLEOTIDE SEQUENCE [LARGE SCALE GENOMIC DNA]</scope>
    <source>
        <strain evidence="2">Zn</strain>
    </source>
</reference>